<feature type="region of interest" description="Disordered" evidence="1">
    <location>
        <begin position="387"/>
        <end position="414"/>
    </location>
</feature>
<evidence type="ECO:0000256" key="1">
    <source>
        <dbReference type="SAM" id="MobiDB-lite"/>
    </source>
</evidence>
<comment type="caution">
    <text evidence="3">The sequence shown here is derived from an EMBL/GenBank/DDBJ whole genome shotgun (WGS) entry which is preliminary data.</text>
</comment>
<sequence length="431" mass="49066">MAATASDCRWATEEDWELHRNTIWYLYCKLHKPLRVVAELLGEKHDFRATVKMYKSRLKKWGFRKNLTKKEFLEVQRQLYTGHVIMPTSHGLRLGSRRLKALVRSAEQRHEELEATRPNTPAPMHVRAPEHLWLVESALHEVCVFTRFGISTQRWDFSTTADLMTATCVWGTHLGEAAIELRTKRDVGRGFQMLNDCCAQFSSIARLQEATLVWAFFTVIVELDTADELVALSFINFVAKMCAIELGPGHPVTKLSCNLRKMDYHQIRLCAASIILAHLDVAYSDPRQGPGCVALFRLMLFRWLCDGGLLSKESWHNELAVAIERLRRRKVSQRSEPSSEEVLARQTLASWLAEKEQFSNDEAYLLGTDGPAEHATAAKEFTAQVQQLAAPKISDPKERTAEDTATRKNTESQYSLIRRLAEANTSSIQHS</sequence>
<gene>
    <name evidence="3" type="ORF">JX265_012586</name>
</gene>
<evidence type="ECO:0000313" key="3">
    <source>
        <dbReference type="EMBL" id="KAI1853901.1"/>
    </source>
</evidence>
<feature type="domain" description="Clr5" evidence="2">
    <location>
        <begin position="13"/>
        <end position="65"/>
    </location>
</feature>
<evidence type="ECO:0000313" key="4">
    <source>
        <dbReference type="Proteomes" id="UP000829685"/>
    </source>
</evidence>
<dbReference type="PANTHER" id="PTHR38788:SF3">
    <property type="entry name" value="CLR5 DOMAIN-CONTAINING PROTEIN"/>
    <property type="match status" value="1"/>
</dbReference>
<name>A0A9P9WAF3_9PEZI</name>
<dbReference type="Proteomes" id="UP000829685">
    <property type="component" value="Unassembled WGS sequence"/>
</dbReference>
<feature type="compositionally biased region" description="Basic and acidic residues" evidence="1">
    <location>
        <begin position="394"/>
        <end position="410"/>
    </location>
</feature>
<organism evidence="3 4">
    <name type="scientific">Neoarthrinium moseri</name>
    <dbReference type="NCBI Taxonomy" id="1658444"/>
    <lineage>
        <taxon>Eukaryota</taxon>
        <taxon>Fungi</taxon>
        <taxon>Dikarya</taxon>
        <taxon>Ascomycota</taxon>
        <taxon>Pezizomycotina</taxon>
        <taxon>Sordariomycetes</taxon>
        <taxon>Xylariomycetidae</taxon>
        <taxon>Amphisphaeriales</taxon>
        <taxon>Apiosporaceae</taxon>
        <taxon>Neoarthrinium</taxon>
    </lineage>
</organism>
<dbReference type="EMBL" id="JAFIMR010000055">
    <property type="protein sequence ID" value="KAI1853901.1"/>
    <property type="molecule type" value="Genomic_DNA"/>
</dbReference>
<keyword evidence="4" id="KW-1185">Reference proteome</keyword>
<reference evidence="3" key="1">
    <citation type="submission" date="2021-03" db="EMBL/GenBank/DDBJ databases">
        <title>Revisited historic fungal species revealed as producer of novel bioactive compounds through whole genome sequencing and comparative genomics.</title>
        <authorList>
            <person name="Vignolle G.A."/>
            <person name="Hochenegger N."/>
            <person name="Mach R.L."/>
            <person name="Mach-Aigner A.R."/>
            <person name="Javad Rahimi M."/>
            <person name="Salim K.A."/>
            <person name="Chan C.M."/>
            <person name="Lim L.B.L."/>
            <person name="Cai F."/>
            <person name="Druzhinina I.S."/>
            <person name="U'Ren J.M."/>
            <person name="Derntl C."/>
        </authorList>
    </citation>
    <scope>NUCLEOTIDE SEQUENCE</scope>
    <source>
        <strain evidence="3">TUCIM 5799</strain>
    </source>
</reference>
<dbReference type="PANTHER" id="PTHR38788">
    <property type="entry name" value="CLR5 DOMAIN-CONTAINING PROTEIN"/>
    <property type="match status" value="1"/>
</dbReference>
<dbReference type="Pfam" id="PF14420">
    <property type="entry name" value="Clr5"/>
    <property type="match status" value="1"/>
</dbReference>
<proteinExistence type="predicted"/>
<protein>
    <recommendedName>
        <fullName evidence="2">Clr5 domain-containing protein</fullName>
    </recommendedName>
</protein>
<accession>A0A9P9WAF3</accession>
<dbReference type="AlphaFoldDB" id="A0A9P9WAF3"/>
<evidence type="ECO:0000259" key="2">
    <source>
        <dbReference type="Pfam" id="PF14420"/>
    </source>
</evidence>
<dbReference type="InterPro" id="IPR025676">
    <property type="entry name" value="Clr5_dom"/>
</dbReference>